<dbReference type="AlphaFoldDB" id="A0A9P6NP15"/>
<keyword evidence="2" id="KW-1185">Reference proteome</keyword>
<sequence>MYCRFDQYCHQLFTGGLSARPSWTFRIKEAPANPFILHSPSTSFHIPFDASAPTLPHQFLPSPFTSTPPFTNLPTTHRFISIYQNAVGCRCCERGSLVLVQHYYFLLRVKVILDITKLKKLTHEIFF</sequence>
<dbReference type="Proteomes" id="UP000886653">
    <property type="component" value="Unassembled WGS sequence"/>
</dbReference>
<reference evidence="1" key="1">
    <citation type="submission" date="2013-11" db="EMBL/GenBank/DDBJ databases">
        <title>Genome sequence of the fusiform rust pathogen reveals effectors for host alternation and coevolution with pine.</title>
        <authorList>
            <consortium name="DOE Joint Genome Institute"/>
            <person name="Smith K."/>
            <person name="Pendleton A."/>
            <person name="Kubisiak T."/>
            <person name="Anderson C."/>
            <person name="Salamov A."/>
            <person name="Aerts A."/>
            <person name="Riley R."/>
            <person name="Clum A."/>
            <person name="Lindquist E."/>
            <person name="Ence D."/>
            <person name="Campbell M."/>
            <person name="Kronenberg Z."/>
            <person name="Feau N."/>
            <person name="Dhillon B."/>
            <person name="Hamelin R."/>
            <person name="Burleigh J."/>
            <person name="Smith J."/>
            <person name="Yandell M."/>
            <person name="Nelson C."/>
            <person name="Grigoriev I."/>
            <person name="Davis J."/>
        </authorList>
    </citation>
    <scope>NUCLEOTIDE SEQUENCE</scope>
    <source>
        <strain evidence="1">G11</strain>
    </source>
</reference>
<organism evidence="1 2">
    <name type="scientific">Cronartium quercuum f. sp. fusiforme G11</name>
    <dbReference type="NCBI Taxonomy" id="708437"/>
    <lineage>
        <taxon>Eukaryota</taxon>
        <taxon>Fungi</taxon>
        <taxon>Dikarya</taxon>
        <taxon>Basidiomycota</taxon>
        <taxon>Pucciniomycotina</taxon>
        <taxon>Pucciniomycetes</taxon>
        <taxon>Pucciniales</taxon>
        <taxon>Coleosporiaceae</taxon>
        <taxon>Cronartium</taxon>
    </lineage>
</organism>
<accession>A0A9P6NP15</accession>
<evidence type="ECO:0000313" key="1">
    <source>
        <dbReference type="EMBL" id="KAG0147016.1"/>
    </source>
</evidence>
<dbReference type="EMBL" id="MU167253">
    <property type="protein sequence ID" value="KAG0147016.1"/>
    <property type="molecule type" value="Genomic_DNA"/>
</dbReference>
<evidence type="ECO:0000313" key="2">
    <source>
        <dbReference type="Proteomes" id="UP000886653"/>
    </source>
</evidence>
<feature type="non-terminal residue" evidence="1">
    <location>
        <position position="127"/>
    </location>
</feature>
<comment type="caution">
    <text evidence="1">The sequence shown here is derived from an EMBL/GenBank/DDBJ whole genome shotgun (WGS) entry which is preliminary data.</text>
</comment>
<gene>
    <name evidence="1" type="ORF">CROQUDRAFT_656673</name>
</gene>
<proteinExistence type="predicted"/>
<name>A0A9P6NP15_9BASI</name>
<protein>
    <submittedName>
        <fullName evidence="1">Uncharacterized protein</fullName>
    </submittedName>
</protein>